<gene>
    <name evidence="2" type="ORF">U0070_000913</name>
</gene>
<keyword evidence="3" id="KW-1185">Reference proteome</keyword>
<reference evidence="2 3" key="1">
    <citation type="journal article" date="2023" name="bioRxiv">
        <title>Conserved and derived expression patterns and positive selection on dental genes reveal complex evolutionary context of ever-growing rodent molars.</title>
        <authorList>
            <person name="Calamari Z.T."/>
            <person name="Song A."/>
            <person name="Cohen E."/>
            <person name="Akter M."/>
            <person name="Roy R.D."/>
            <person name="Hallikas O."/>
            <person name="Christensen M.M."/>
            <person name="Li P."/>
            <person name="Marangoni P."/>
            <person name="Jernvall J."/>
            <person name="Klein O.D."/>
        </authorList>
    </citation>
    <scope>NUCLEOTIDE SEQUENCE [LARGE SCALE GENOMIC DNA]</scope>
    <source>
        <strain evidence="2">V071</strain>
    </source>
</reference>
<dbReference type="EMBL" id="JBBHLL010000255">
    <property type="protein sequence ID" value="KAK7807950.1"/>
    <property type="molecule type" value="Genomic_DNA"/>
</dbReference>
<dbReference type="Proteomes" id="UP001488838">
    <property type="component" value="Unassembled WGS sequence"/>
</dbReference>
<sequence>MRAEGRDGPTRGRRAAAGAEASSPEVPAAPCPRCVCGRMSAARRSSAKNHKPLGQGWRPKKSDSGHGFRQMSREKSGSRQMSPEKSGSRQMSREKSGFRHPWTSPRVAGGGGSTDPSVSPKARQIYRPNQLNRTEFKFAAQHSDAKDITVISKGFTTLNTFKKILSSMASFMSLETTVKCKGFNTYIFFYAFDSHDMESFYNIDYIHRTSLQDVFFYVFGDYCVVQRLYHTDYIHRASLQYVFFYVFGDDFVVQRLYHTDYIHRASLQYGLFYVFGDYSDKQRLYHSNYIHKASLQYTRLPQYLKSFDDSERMSGNFLQTTVQIPGRAPQLHPAFLCRRSVPPSPREKSLAICLPAAIYSHTANVRGKILINGFSNSETPAMDVL</sequence>
<accession>A0AAW0I0D4</accession>
<evidence type="ECO:0000256" key="1">
    <source>
        <dbReference type="SAM" id="MobiDB-lite"/>
    </source>
</evidence>
<feature type="compositionally biased region" description="Basic and acidic residues" evidence="1">
    <location>
        <begin position="1"/>
        <end position="10"/>
    </location>
</feature>
<feature type="compositionally biased region" description="Polar residues" evidence="1">
    <location>
        <begin position="78"/>
        <end position="90"/>
    </location>
</feature>
<evidence type="ECO:0000313" key="3">
    <source>
        <dbReference type="Proteomes" id="UP001488838"/>
    </source>
</evidence>
<proteinExistence type="predicted"/>
<feature type="compositionally biased region" description="Basic and acidic residues" evidence="1">
    <location>
        <begin position="60"/>
        <end position="77"/>
    </location>
</feature>
<dbReference type="AlphaFoldDB" id="A0AAW0I0D4"/>
<organism evidence="2 3">
    <name type="scientific">Myodes glareolus</name>
    <name type="common">Bank vole</name>
    <name type="synonym">Clethrionomys glareolus</name>
    <dbReference type="NCBI Taxonomy" id="447135"/>
    <lineage>
        <taxon>Eukaryota</taxon>
        <taxon>Metazoa</taxon>
        <taxon>Chordata</taxon>
        <taxon>Craniata</taxon>
        <taxon>Vertebrata</taxon>
        <taxon>Euteleostomi</taxon>
        <taxon>Mammalia</taxon>
        <taxon>Eutheria</taxon>
        <taxon>Euarchontoglires</taxon>
        <taxon>Glires</taxon>
        <taxon>Rodentia</taxon>
        <taxon>Myomorpha</taxon>
        <taxon>Muroidea</taxon>
        <taxon>Cricetidae</taxon>
        <taxon>Arvicolinae</taxon>
        <taxon>Myodes</taxon>
    </lineage>
</organism>
<name>A0AAW0I0D4_MYOGA</name>
<comment type="caution">
    <text evidence="2">The sequence shown here is derived from an EMBL/GenBank/DDBJ whole genome shotgun (WGS) entry which is preliminary data.</text>
</comment>
<feature type="compositionally biased region" description="Low complexity" evidence="1">
    <location>
        <begin position="15"/>
        <end position="28"/>
    </location>
</feature>
<protein>
    <submittedName>
        <fullName evidence="2">Uncharacterized protein</fullName>
    </submittedName>
</protein>
<feature type="region of interest" description="Disordered" evidence="1">
    <location>
        <begin position="1"/>
        <end position="124"/>
    </location>
</feature>
<evidence type="ECO:0000313" key="2">
    <source>
        <dbReference type="EMBL" id="KAK7807950.1"/>
    </source>
</evidence>